<feature type="region of interest" description="Disordered" evidence="1">
    <location>
        <begin position="1"/>
        <end position="28"/>
    </location>
</feature>
<evidence type="ECO:0000313" key="3">
    <source>
        <dbReference type="Proteomes" id="UP001054945"/>
    </source>
</evidence>
<comment type="caution">
    <text evidence="2">The sequence shown here is derived from an EMBL/GenBank/DDBJ whole genome shotgun (WGS) entry which is preliminary data.</text>
</comment>
<dbReference type="EMBL" id="BPLR01009995">
    <property type="protein sequence ID" value="GIY36005.1"/>
    <property type="molecule type" value="Genomic_DNA"/>
</dbReference>
<dbReference type="AlphaFoldDB" id="A0AAV4SU61"/>
<name>A0AAV4SU61_CAEEX</name>
<gene>
    <name evidence="2" type="ORF">CEXT_32871</name>
</gene>
<protein>
    <submittedName>
        <fullName evidence="2">Uncharacterized protein</fullName>
    </submittedName>
</protein>
<evidence type="ECO:0000256" key="1">
    <source>
        <dbReference type="SAM" id="MobiDB-lite"/>
    </source>
</evidence>
<keyword evidence="3" id="KW-1185">Reference proteome</keyword>
<accession>A0AAV4SU61</accession>
<reference evidence="2 3" key="1">
    <citation type="submission" date="2021-06" db="EMBL/GenBank/DDBJ databases">
        <title>Caerostris extrusa draft genome.</title>
        <authorList>
            <person name="Kono N."/>
            <person name="Arakawa K."/>
        </authorList>
    </citation>
    <scope>NUCLEOTIDE SEQUENCE [LARGE SCALE GENOMIC DNA]</scope>
</reference>
<evidence type="ECO:0000313" key="2">
    <source>
        <dbReference type="EMBL" id="GIY36005.1"/>
    </source>
</evidence>
<sequence>MAPFDRFPTPTPTPPKNHSSGSEEKSKESIWDIVLCTGGDWNGQRSICGLTAAEKQMCQVKTMTVAPL</sequence>
<proteinExistence type="predicted"/>
<dbReference type="Proteomes" id="UP001054945">
    <property type="component" value="Unassembled WGS sequence"/>
</dbReference>
<organism evidence="2 3">
    <name type="scientific">Caerostris extrusa</name>
    <name type="common">Bark spider</name>
    <name type="synonym">Caerostris bankana</name>
    <dbReference type="NCBI Taxonomy" id="172846"/>
    <lineage>
        <taxon>Eukaryota</taxon>
        <taxon>Metazoa</taxon>
        <taxon>Ecdysozoa</taxon>
        <taxon>Arthropoda</taxon>
        <taxon>Chelicerata</taxon>
        <taxon>Arachnida</taxon>
        <taxon>Araneae</taxon>
        <taxon>Araneomorphae</taxon>
        <taxon>Entelegynae</taxon>
        <taxon>Araneoidea</taxon>
        <taxon>Araneidae</taxon>
        <taxon>Caerostris</taxon>
    </lineage>
</organism>